<dbReference type="Proteomes" id="UP001066276">
    <property type="component" value="Chromosome 10"/>
</dbReference>
<keyword evidence="3" id="KW-1185">Reference proteome</keyword>
<gene>
    <name evidence="2" type="ORF">NDU88_004453</name>
</gene>
<dbReference type="AlphaFoldDB" id="A0AAV7M6D6"/>
<accession>A0AAV7M6D6</accession>
<evidence type="ECO:0000256" key="1">
    <source>
        <dbReference type="SAM" id="MobiDB-lite"/>
    </source>
</evidence>
<proteinExistence type="predicted"/>
<name>A0AAV7M6D6_PLEWA</name>
<evidence type="ECO:0000313" key="3">
    <source>
        <dbReference type="Proteomes" id="UP001066276"/>
    </source>
</evidence>
<evidence type="ECO:0000313" key="2">
    <source>
        <dbReference type="EMBL" id="KAJ1099351.1"/>
    </source>
</evidence>
<dbReference type="EMBL" id="JANPWB010000014">
    <property type="protein sequence ID" value="KAJ1099351.1"/>
    <property type="molecule type" value="Genomic_DNA"/>
</dbReference>
<organism evidence="2 3">
    <name type="scientific">Pleurodeles waltl</name>
    <name type="common">Iberian ribbed newt</name>
    <dbReference type="NCBI Taxonomy" id="8319"/>
    <lineage>
        <taxon>Eukaryota</taxon>
        <taxon>Metazoa</taxon>
        <taxon>Chordata</taxon>
        <taxon>Craniata</taxon>
        <taxon>Vertebrata</taxon>
        <taxon>Euteleostomi</taxon>
        <taxon>Amphibia</taxon>
        <taxon>Batrachia</taxon>
        <taxon>Caudata</taxon>
        <taxon>Salamandroidea</taxon>
        <taxon>Salamandridae</taxon>
        <taxon>Pleurodelinae</taxon>
        <taxon>Pleurodeles</taxon>
    </lineage>
</organism>
<sequence length="121" mass="12261">MSFQELLQFDAYPDPRATGTASVRQYSYKVVALGDSSTLPVPEVGVSKTSLIMEGPEDEAPGTGVSWGKGPEISPAERSHGPVGAPARSPGERSALQGPVGAGGTGPFGLSSYIGCGARGP</sequence>
<comment type="caution">
    <text evidence="2">The sequence shown here is derived from an EMBL/GenBank/DDBJ whole genome shotgun (WGS) entry which is preliminary data.</text>
</comment>
<reference evidence="2" key="1">
    <citation type="journal article" date="2022" name="bioRxiv">
        <title>Sequencing and chromosome-scale assembly of the giantPleurodeles waltlgenome.</title>
        <authorList>
            <person name="Brown T."/>
            <person name="Elewa A."/>
            <person name="Iarovenko S."/>
            <person name="Subramanian E."/>
            <person name="Araus A.J."/>
            <person name="Petzold A."/>
            <person name="Susuki M."/>
            <person name="Suzuki K.-i.T."/>
            <person name="Hayashi T."/>
            <person name="Toyoda A."/>
            <person name="Oliveira C."/>
            <person name="Osipova E."/>
            <person name="Leigh N.D."/>
            <person name="Simon A."/>
            <person name="Yun M.H."/>
        </authorList>
    </citation>
    <scope>NUCLEOTIDE SEQUENCE</scope>
    <source>
        <strain evidence="2">20211129_DDA</strain>
        <tissue evidence="2">Liver</tissue>
    </source>
</reference>
<feature type="region of interest" description="Disordered" evidence="1">
    <location>
        <begin position="53"/>
        <end position="121"/>
    </location>
</feature>
<protein>
    <submittedName>
        <fullName evidence="2">Uncharacterized protein</fullName>
    </submittedName>
</protein>